<proteinExistence type="predicted"/>
<dbReference type="Pfam" id="PF00612">
    <property type="entry name" value="IQ"/>
    <property type="match status" value="2"/>
</dbReference>
<accession>A0A2T6IPH7</accession>
<protein>
    <submittedName>
        <fullName evidence="1">Myosin H</fullName>
    </submittedName>
</protein>
<evidence type="ECO:0000313" key="1">
    <source>
        <dbReference type="EMBL" id="PUA87240.1"/>
    </source>
</evidence>
<reference evidence="1 2" key="1">
    <citation type="journal article" date="2016" name="Nat. Commun.">
        <title>Local admixture of amplified and diversified secreted pathogenesis determinants shapes mosaic Toxoplasma gondii genomes.</title>
        <authorList>
            <person name="Lorenzi H."/>
            <person name="Khan A."/>
            <person name="Behnke M.S."/>
            <person name="Namasivayam S."/>
            <person name="Swapna L.S."/>
            <person name="Hadjithomas M."/>
            <person name="Karamycheva S."/>
            <person name="Pinney D."/>
            <person name="Brunk B.P."/>
            <person name="Ajioka J.W."/>
            <person name="Ajzenberg D."/>
            <person name="Boothroyd J.C."/>
            <person name="Boyle J.P."/>
            <person name="Darde M.L."/>
            <person name="Diaz-Miranda M.A."/>
            <person name="Dubey J.P."/>
            <person name="Fritz H.M."/>
            <person name="Gennari S.M."/>
            <person name="Gregory B.D."/>
            <person name="Kim K."/>
            <person name="Saeij J.P."/>
            <person name="Su C."/>
            <person name="White M.W."/>
            <person name="Zhu X.Q."/>
            <person name="Howe D.K."/>
            <person name="Rosenthal B.M."/>
            <person name="Grigg M.E."/>
            <person name="Parkinson J."/>
            <person name="Liu L."/>
            <person name="Kissinger J.C."/>
            <person name="Roos D.S."/>
            <person name="Sibley L.D."/>
        </authorList>
    </citation>
    <scope>NUCLEOTIDE SEQUENCE [LARGE SCALE GENOMIC DNA]</scope>
    <source>
        <strain evidence="1 2">TgCATBr9</strain>
    </source>
</reference>
<dbReference type="EMBL" id="AFHV02002124">
    <property type="protein sequence ID" value="PUA87240.1"/>
    <property type="molecule type" value="Genomic_DNA"/>
</dbReference>
<dbReference type="InterPro" id="IPR000048">
    <property type="entry name" value="IQ_motif_EF-hand-BS"/>
</dbReference>
<gene>
    <name evidence="1" type="ORF">TGBR9_243250B</name>
</gene>
<dbReference type="SMART" id="SM00015">
    <property type="entry name" value="IQ"/>
    <property type="match status" value="2"/>
</dbReference>
<sequence length="137" mass="15964">MRTSCLRCQKDLRQVKARMLMKKAAAIGYAGIGGLRWKAFMISHRKIRAAIKIQSNWRRHAAQKVAKKLRYERLRNNAATDIQRVWRGYLGRLRVQLMRLLTPYAVTIQVRQTKCRETNSTHQADVIKLSTAFHNCV</sequence>
<dbReference type="Gene3D" id="1.20.5.190">
    <property type="match status" value="1"/>
</dbReference>
<dbReference type="SUPFAM" id="SSF52540">
    <property type="entry name" value="P-loop containing nucleoside triphosphate hydrolases"/>
    <property type="match status" value="1"/>
</dbReference>
<dbReference type="InterPro" id="IPR027417">
    <property type="entry name" value="P-loop_NTPase"/>
</dbReference>
<name>A0A2T6IPH7_TOXGO</name>
<dbReference type="Proteomes" id="UP000244488">
    <property type="component" value="Unassembled WGS sequence"/>
</dbReference>
<dbReference type="AlphaFoldDB" id="A0A2T6IPH7"/>
<dbReference type="PROSITE" id="PS50096">
    <property type="entry name" value="IQ"/>
    <property type="match status" value="2"/>
</dbReference>
<comment type="caution">
    <text evidence="1">The sequence shown here is derived from an EMBL/GenBank/DDBJ whole genome shotgun (WGS) entry which is preliminary data.</text>
</comment>
<dbReference type="VEuPathDB" id="ToxoDB:TGBR9_243250B"/>
<organism evidence="1 2">
    <name type="scientific">Toxoplasma gondii TgCATBr9</name>
    <dbReference type="NCBI Taxonomy" id="943120"/>
    <lineage>
        <taxon>Eukaryota</taxon>
        <taxon>Sar</taxon>
        <taxon>Alveolata</taxon>
        <taxon>Apicomplexa</taxon>
        <taxon>Conoidasida</taxon>
        <taxon>Coccidia</taxon>
        <taxon>Eucoccidiorida</taxon>
        <taxon>Eimeriorina</taxon>
        <taxon>Sarcocystidae</taxon>
        <taxon>Toxoplasma</taxon>
    </lineage>
</organism>
<evidence type="ECO:0000313" key="2">
    <source>
        <dbReference type="Proteomes" id="UP000244488"/>
    </source>
</evidence>